<accession>A0A150GH04</accession>
<evidence type="ECO:0000313" key="5">
    <source>
        <dbReference type="EMBL" id="KXZ48650.1"/>
    </source>
</evidence>
<keyword evidence="6" id="KW-1185">Reference proteome</keyword>
<dbReference type="PANTHER" id="PTHR11005">
    <property type="entry name" value="LYSOSOMAL ACID LIPASE-RELATED"/>
    <property type="match status" value="1"/>
</dbReference>
<evidence type="ECO:0000259" key="4">
    <source>
        <dbReference type="Pfam" id="PF00561"/>
    </source>
</evidence>
<keyword evidence="1" id="KW-0442">Lipid degradation</keyword>
<evidence type="ECO:0000256" key="1">
    <source>
        <dbReference type="ARBA" id="ARBA00022963"/>
    </source>
</evidence>
<name>A0A150GH04_GONPE</name>
<keyword evidence="2" id="KW-0443">Lipid metabolism</keyword>
<feature type="region of interest" description="Disordered" evidence="3">
    <location>
        <begin position="328"/>
        <end position="348"/>
    </location>
</feature>
<dbReference type="EMBL" id="LSYV01000027">
    <property type="protein sequence ID" value="KXZ48650.1"/>
    <property type="molecule type" value="Genomic_DNA"/>
</dbReference>
<protein>
    <recommendedName>
        <fullName evidence="4">AB hydrolase-1 domain-containing protein</fullName>
    </recommendedName>
</protein>
<dbReference type="OrthoDB" id="9974421at2759"/>
<reference evidence="6" key="1">
    <citation type="journal article" date="2016" name="Nat. Commun.">
        <title>The Gonium pectorale genome demonstrates co-option of cell cycle regulation during the evolution of multicellularity.</title>
        <authorList>
            <person name="Hanschen E.R."/>
            <person name="Marriage T.N."/>
            <person name="Ferris P.J."/>
            <person name="Hamaji T."/>
            <person name="Toyoda A."/>
            <person name="Fujiyama A."/>
            <person name="Neme R."/>
            <person name="Noguchi H."/>
            <person name="Minakuchi Y."/>
            <person name="Suzuki M."/>
            <person name="Kawai-Toyooka H."/>
            <person name="Smith D.R."/>
            <person name="Sparks H."/>
            <person name="Anderson J."/>
            <person name="Bakaric R."/>
            <person name="Luria V."/>
            <person name="Karger A."/>
            <person name="Kirschner M.W."/>
            <person name="Durand P.M."/>
            <person name="Michod R.E."/>
            <person name="Nozaki H."/>
            <person name="Olson B.J."/>
        </authorList>
    </citation>
    <scope>NUCLEOTIDE SEQUENCE [LARGE SCALE GENOMIC DNA]</scope>
    <source>
        <strain evidence="6">NIES-2863</strain>
    </source>
</reference>
<dbReference type="Gene3D" id="3.40.50.1820">
    <property type="entry name" value="alpha/beta hydrolase"/>
    <property type="match status" value="1"/>
</dbReference>
<organism evidence="5 6">
    <name type="scientific">Gonium pectorale</name>
    <name type="common">Green alga</name>
    <dbReference type="NCBI Taxonomy" id="33097"/>
    <lineage>
        <taxon>Eukaryota</taxon>
        <taxon>Viridiplantae</taxon>
        <taxon>Chlorophyta</taxon>
        <taxon>core chlorophytes</taxon>
        <taxon>Chlorophyceae</taxon>
        <taxon>CS clade</taxon>
        <taxon>Chlamydomonadales</taxon>
        <taxon>Volvocaceae</taxon>
        <taxon>Gonium</taxon>
    </lineage>
</organism>
<evidence type="ECO:0000313" key="6">
    <source>
        <dbReference type="Proteomes" id="UP000075714"/>
    </source>
</evidence>
<gene>
    <name evidence="5" type="ORF">GPECTOR_26g553</name>
</gene>
<dbReference type="GO" id="GO:0016042">
    <property type="term" value="P:lipid catabolic process"/>
    <property type="evidence" value="ECO:0007669"/>
    <property type="project" value="UniProtKB-KW"/>
</dbReference>
<comment type="caution">
    <text evidence="5">The sequence shown here is derived from an EMBL/GenBank/DDBJ whole genome shotgun (WGS) entry which is preliminary data.</text>
</comment>
<evidence type="ECO:0000256" key="3">
    <source>
        <dbReference type="SAM" id="MobiDB-lite"/>
    </source>
</evidence>
<dbReference type="Pfam" id="PF00561">
    <property type="entry name" value="Abhydrolase_1"/>
    <property type="match status" value="1"/>
</dbReference>
<dbReference type="AlphaFoldDB" id="A0A150GH04"/>
<dbReference type="SUPFAM" id="SSF53474">
    <property type="entry name" value="alpha/beta-Hydrolases"/>
    <property type="match status" value="1"/>
</dbReference>
<evidence type="ECO:0000256" key="2">
    <source>
        <dbReference type="ARBA" id="ARBA00023098"/>
    </source>
</evidence>
<dbReference type="InterPro" id="IPR029058">
    <property type="entry name" value="AB_hydrolase_fold"/>
</dbReference>
<proteinExistence type="predicted"/>
<sequence length="348" mass="37577">MAPGGAAAAFSAADSYWRRRRYPVVLCPGLGSSGAYTFDLSPVVSLADYLATRGWDVWTVELRGNGQSDRPRIFVRSRWWTIDDYVTKDLPAVLSYVRRISRADRVHVVGHSMGGMILTRLLGLGGEPAEAVASATVVGSGCFLQGSWWQALEHTLWLARFLWLVPAGATLRAYSPLALGRVGLSAVDQLYFWPPNTDPALARAVLARNFSAISSGVILQIGSAFGPRGLHTADGRQAYADAATLGAVTTPVMFVCGDRDRMCPPQGAAATCALFSGSRCARYVELGPKSPTRPTRHHYGHFDILMGRHAEEEVFPLLHDWLEQHDQEATGGGGEAAGGSPVLVRSRL</sequence>
<dbReference type="Proteomes" id="UP000075714">
    <property type="component" value="Unassembled WGS sequence"/>
</dbReference>
<dbReference type="InterPro" id="IPR000073">
    <property type="entry name" value="AB_hydrolase_1"/>
</dbReference>
<feature type="domain" description="AB hydrolase-1" evidence="4">
    <location>
        <begin position="22"/>
        <end position="284"/>
    </location>
</feature>